<dbReference type="GeneID" id="35123702"/>
<gene>
    <name evidence="1" type="ORF">BK009_11040</name>
</gene>
<dbReference type="EMBL" id="CP017768">
    <property type="protein sequence ID" value="AUB61160.1"/>
    <property type="molecule type" value="Genomic_DNA"/>
</dbReference>
<dbReference type="InterPro" id="IPR019587">
    <property type="entry name" value="Polyketide_cyclase/dehydratase"/>
</dbReference>
<evidence type="ECO:0000313" key="2">
    <source>
        <dbReference type="Proteomes" id="UP000232631"/>
    </source>
</evidence>
<dbReference type="SUPFAM" id="SSF55961">
    <property type="entry name" value="Bet v1-like"/>
    <property type="match status" value="1"/>
</dbReference>
<dbReference type="KEGG" id="msub:BK009_11040"/>
<organism evidence="1 2">
    <name type="scientific">Methanobacterium subterraneum</name>
    <dbReference type="NCBI Taxonomy" id="59277"/>
    <lineage>
        <taxon>Archaea</taxon>
        <taxon>Methanobacteriati</taxon>
        <taxon>Methanobacteriota</taxon>
        <taxon>Methanomada group</taxon>
        <taxon>Methanobacteria</taxon>
        <taxon>Methanobacteriales</taxon>
        <taxon>Methanobacteriaceae</taxon>
        <taxon>Methanobacterium</taxon>
    </lineage>
</organism>
<proteinExistence type="predicted"/>
<dbReference type="AlphaFoldDB" id="A0A2H4VT09"/>
<evidence type="ECO:0000313" key="1">
    <source>
        <dbReference type="EMBL" id="AUB61160.1"/>
    </source>
</evidence>
<dbReference type="RefSeq" id="WP_100907347.1">
    <property type="nucleotide sequence ID" value="NZ_CP017768.1"/>
</dbReference>
<dbReference type="Gene3D" id="3.30.530.20">
    <property type="match status" value="1"/>
</dbReference>
<dbReference type="Pfam" id="PF10604">
    <property type="entry name" value="Polyketide_cyc2"/>
    <property type="match status" value="1"/>
</dbReference>
<accession>A0A2H4VT09</accession>
<name>A0A2H4VT09_9EURY</name>
<keyword evidence="2" id="KW-1185">Reference proteome</keyword>
<dbReference type="InterPro" id="IPR023393">
    <property type="entry name" value="START-like_dom_sf"/>
</dbReference>
<protein>
    <submittedName>
        <fullName evidence="1">Polyketide cyclase</fullName>
    </submittedName>
</protein>
<dbReference type="Proteomes" id="UP000232631">
    <property type="component" value="Chromosome"/>
</dbReference>
<reference evidence="1 2" key="1">
    <citation type="submission" date="2016-10" db="EMBL/GenBank/DDBJ databases">
        <title>Comparative genomics between deep and shallow subseafloor isolates.</title>
        <authorList>
            <person name="Ishii S."/>
            <person name="Miller J.R."/>
            <person name="Sutton G."/>
            <person name="Suzuki S."/>
            <person name="Methe B."/>
            <person name="Inagaki F."/>
            <person name="Imachi H."/>
        </authorList>
    </citation>
    <scope>NUCLEOTIDE SEQUENCE [LARGE SCALE GENOMIC DNA]</scope>
    <source>
        <strain evidence="1 2">A8p</strain>
    </source>
</reference>
<sequence>MVSVNDEAPVLVKAEIEIDADPETVWNIIADIESWPRWNPDVKSARLQGEFRPGTQFLWKAGPAKITSLIQDVDPPHTLAWTGKIMGINAIHVWDIQVVDDKTVVRTEESWDGLMSSAMHDQLEEMLEKSLYSALNNLKTECERV</sequence>